<dbReference type="Pfam" id="PF13280">
    <property type="entry name" value="WYL"/>
    <property type="match status" value="1"/>
</dbReference>
<evidence type="ECO:0000313" key="3">
    <source>
        <dbReference type="EMBL" id="MFD2258620.1"/>
    </source>
</evidence>
<dbReference type="SUPFAM" id="SSF46785">
    <property type="entry name" value="Winged helix' DNA-binding domain"/>
    <property type="match status" value="1"/>
</dbReference>
<dbReference type="Pfam" id="PF08279">
    <property type="entry name" value="HTH_11"/>
    <property type="match status" value="1"/>
</dbReference>
<keyword evidence="4" id="KW-1185">Reference proteome</keyword>
<feature type="domain" description="WYL" evidence="2">
    <location>
        <begin position="140"/>
        <end position="203"/>
    </location>
</feature>
<name>A0ABW5DD81_9HYPH</name>
<dbReference type="InterPro" id="IPR036390">
    <property type="entry name" value="WH_DNA-bd_sf"/>
</dbReference>
<comment type="caution">
    <text evidence="3">The sequence shown here is derived from an EMBL/GenBank/DDBJ whole genome shotgun (WGS) entry which is preliminary data.</text>
</comment>
<accession>A0ABW5DD81</accession>
<dbReference type="InterPro" id="IPR026881">
    <property type="entry name" value="WYL_dom"/>
</dbReference>
<evidence type="ECO:0000259" key="1">
    <source>
        <dbReference type="Pfam" id="PF08279"/>
    </source>
</evidence>
<dbReference type="Proteomes" id="UP001597373">
    <property type="component" value="Unassembled WGS sequence"/>
</dbReference>
<sequence length="233" mass="26564">MTRSERLLSLLQALRRHKRPVSGARLAEELGISIRTLYRDIASLQAQGASIEGEPGVGYILRPGFMLPPLMFSQTELEALMLGFRWVSKFADGPMTKAASDALAKIAAVLPESLKDELEGNALLVGPRTFKDAETVDLKIARTAIRNEQKLRLAYVDASGNHSDRTIWPFALGYFQKVRILVGWCEERKDFRHFRTDRITALTNLEERYPKRRATMLREWRETQTDVRYVPDS</sequence>
<proteinExistence type="predicted"/>
<reference evidence="4" key="1">
    <citation type="journal article" date="2019" name="Int. J. Syst. Evol. Microbiol.">
        <title>The Global Catalogue of Microorganisms (GCM) 10K type strain sequencing project: providing services to taxonomists for standard genome sequencing and annotation.</title>
        <authorList>
            <consortium name="The Broad Institute Genomics Platform"/>
            <consortium name="The Broad Institute Genome Sequencing Center for Infectious Disease"/>
            <person name="Wu L."/>
            <person name="Ma J."/>
        </authorList>
    </citation>
    <scope>NUCLEOTIDE SEQUENCE [LARGE SCALE GENOMIC DNA]</scope>
    <source>
        <strain evidence="4">KCTC 23707</strain>
    </source>
</reference>
<evidence type="ECO:0000313" key="4">
    <source>
        <dbReference type="Proteomes" id="UP001597373"/>
    </source>
</evidence>
<protein>
    <submittedName>
        <fullName evidence="3">YafY family protein</fullName>
    </submittedName>
</protein>
<dbReference type="PANTHER" id="PTHR34580:SF3">
    <property type="entry name" value="PROTEIN PAFB"/>
    <property type="match status" value="1"/>
</dbReference>
<feature type="domain" description="Helix-turn-helix type 11" evidence="1">
    <location>
        <begin position="6"/>
        <end position="60"/>
    </location>
</feature>
<gene>
    <name evidence="3" type="ORF">ACFSMZ_02410</name>
</gene>
<dbReference type="PANTHER" id="PTHR34580">
    <property type="match status" value="1"/>
</dbReference>
<dbReference type="InterPro" id="IPR013196">
    <property type="entry name" value="HTH_11"/>
</dbReference>
<dbReference type="EMBL" id="JBHUIR010000010">
    <property type="protein sequence ID" value="MFD2258620.1"/>
    <property type="molecule type" value="Genomic_DNA"/>
</dbReference>
<evidence type="ECO:0000259" key="2">
    <source>
        <dbReference type="Pfam" id="PF13280"/>
    </source>
</evidence>
<organism evidence="3 4">
    <name type="scientific">Chelativorans composti</name>
    <dbReference type="NCBI Taxonomy" id="768533"/>
    <lineage>
        <taxon>Bacteria</taxon>
        <taxon>Pseudomonadati</taxon>
        <taxon>Pseudomonadota</taxon>
        <taxon>Alphaproteobacteria</taxon>
        <taxon>Hyphomicrobiales</taxon>
        <taxon>Phyllobacteriaceae</taxon>
        <taxon>Chelativorans</taxon>
    </lineage>
</organism>
<dbReference type="PROSITE" id="PS52050">
    <property type="entry name" value="WYL"/>
    <property type="match status" value="1"/>
</dbReference>
<dbReference type="InterPro" id="IPR036388">
    <property type="entry name" value="WH-like_DNA-bd_sf"/>
</dbReference>
<dbReference type="InterPro" id="IPR051534">
    <property type="entry name" value="CBASS_pafABC_assoc_protein"/>
</dbReference>
<dbReference type="Gene3D" id="1.10.10.10">
    <property type="entry name" value="Winged helix-like DNA-binding domain superfamily/Winged helix DNA-binding domain"/>
    <property type="match status" value="1"/>
</dbReference>
<dbReference type="RefSeq" id="WP_345097782.1">
    <property type="nucleotide sequence ID" value="NZ_BAABGS010000009.1"/>
</dbReference>